<comment type="caution">
    <text evidence="1">The sequence shown here is derived from an EMBL/GenBank/DDBJ whole genome shotgun (WGS) entry which is preliminary data.</text>
</comment>
<reference evidence="1" key="1">
    <citation type="journal article" date="2014" name="Int. J. Syst. Evol. Microbiol.">
        <title>Complete genome sequence of Corynebacterium casei LMG S-19264T (=DSM 44701T), isolated from a smear-ripened cheese.</title>
        <authorList>
            <consortium name="US DOE Joint Genome Institute (JGI-PGF)"/>
            <person name="Walter F."/>
            <person name="Albersmeier A."/>
            <person name="Kalinowski J."/>
            <person name="Ruckert C."/>
        </authorList>
    </citation>
    <scope>NUCLEOTIDE SEQUENCE</scope>
    <source>
        <strain evidence="1">CGMCC 1.15958</strain>
    </source>
</reference>
<keyword evidence="2" id="KW-1185">Reference proteome</keyword>
<dbReference type="Proteomes" id="UP000609064">
    <property type="component" value="Unassembled WGS sequence"/>
</dbReference>
<proteinExistence type="predicted"/>
<protein>
    <submittedName>
        <fullName evidence="1">Uncharacterized protein</fullName>
    </submittedName>
</protein>
<evidence type="ECO:0000313" key="2">
    <source>
        <dbReference type="Proteomes" id="UP000609064"/>
    </source>
</evidence>
<reference evidence="1" key="2">
    <citation type="submission" date="2020-09" db="EMBL/GenBank/DDBJ databases">
        <authorList>
            <person name="Sun Q."/>
            <person name="Zhou Y."/>
        </authorList>
    </citation>
    <scope>NUCLEOTIDE SEQUENCE</scope>
    <source>
        <strain evidence="1">CGMCC 1.15958</strain>
    </source>
</reference>
<gene>
    <name evidence="1" type="ORF">GCM10011514_35980</name>
</gene>
<dbReference type="EMBL" id="BMKK01000007">
    <property type="protein sequence ID" value="GGD68655.1"/>
    <property type="molecule type" value="Genomic_DNA"/>
</dbReference>
<evidence type="ECO:0000313" key="1">
    <source>
        <dbReference type="EMBL" id="GGD68655.1"/>
    </source>
</evidence>
<accession>A0A916YZG0</accession>
<organism evidence="1 2">
    <name type="scientific">Emticicia aquatilis</name>
    <dbReference type="NCBI Taxonomy" id="1537369"/>
    <lineage>
        <taxon>Bacteria</taxon>
        <taxon>Pseudomonadati</taxon>
        <taxon>Bacteroidota</taxon>
        <taxon>Cytophagia</taxon>
        <taxon>Cytophagales</taxon>
        <taxon>Leadbetterellaceae</taxon>
        <taxon>Emticicia</taxon>
    </lineage>
</organism>
<dbReference type="AlphaFoldDB" id="A0A916YZG0"/>
<name>A0A916YZG0_9BACT</name>
<sequence>MRQFFIKSTLITLFVTLSFYSAFRYVRAKEFLIGSQTMAGAIIDKHKRLNDLPSPKLILIGGSNVMFGFNSPYMEQELKMPVQNMALAASLGLSFMLNEVKEDIKKGDVVLLSIEYFLNEGDDNIKLFLAELYPPAKKYIEFPNVLEDLKANCKYIFRELRKYLLLKVLSNDNHIDDVAYSRKAFNKNGNIREELRLVSHLPLNDGGPIARKSYSESITKINKFVELMESKGAKVYFVFPCLAESQYKLSPEAIEDLHQQYKKSLKTKIINSPIDSVYPDSCFYDTIYHLRSPYHTVHTKKVIKDLEQYLE</sequence>